<dbReference type="OrthoDB" id="9783723at2"/>
<dbReference type="AlphaFoldDB" id="A0A326U4G5"/>
<protein>
    <submittedName>
        <fullName evidence="3">DNA-binding PadR family transcriptional regulator</fullName>
    </submittedName>
</protein>
<dbReference type="PANTHER" id="PTHR43252:SF6">
    <property type="entry name" value="NEGATIVE TRANSCRIPTION REGULATOR PADR"/>
    <property type="match status" value="1"/>
</dbReference>
<dbReference type="Gene3D" id="1.10.10.10">
    <property type="entry name" value="Winged helix-like DNA-binding domain superfamily/Winged helix DNA-binding domain"/>
    <property type="match status" value="1"/>
</dbReference>
<keyword evidence="4" id="KW-1185">Reference proteome</keyword>
<evidence type="ECO:0000259" key="2">
    <source>
        <dbReference type="Pfam" id="PF10400"/>
    </source>
</evidence>
<dbReference type="PANTHER" id="PTHR43252">
    <property type="entry name" value="TRANSCRIPTIONAL REGULATOR YQJI"/>
    <property type="match status" value="1"/>
</dbReference>
<dbReference type="InterPro" id="IPR005149">
    <property type="entry name" value="Tscrpt_reg_PadR_N"/>
</dbReference>
<dbReference type="Proteomes" id="UP000248806">
    <property type="component" value="Unassembled WGS sequence"/>
</dbReference>
<dbReference type="EMBL" id="QKUF01000014">
    <property type="protein sequence ID" value="PZW26617.1"/>
    <property type="molecule type" value="Genomic_DNA"/>
</dbReference>
<evidence type="ECO:0000259" key="1">
    <source>
        <dbReference type="Pfam" id="PF03551"/>
    </source>
</evidence>
<name>A0A326U4G5_THEHA</name>
<feature type="domain" description="Transcription regulator PadR N-terminal" evidence="1">
    <location>
        <begin position="7"/>
        <end position="80"/>
    </location>
</feature>
<dbReference type="InterPro" id="IPR036390">
    <property type="entry name" value="WH_DNA-bd_sf"/>
</dbReference>
<evidence type="ECO:0000313" key="3">
    <source>
        <dbReference type="EMBL" id="PZW26617.1"/>
    </source>
</evidence>
<dbReference type="Pfam" id="PF10400">
    <property type="entry name" value="Vir_act_alpha_C"/>
    <property type="match status" value="1"/>
</dbReference>
<dbReference type="InterPro" id="IPR036388">
    <property type="entry name" value="WH-like_DNA-bd_sf"/>
</dbReference>
<dbReference type="RefSeq" id="WP_111324122.1">
    <property type="nucleotide sequence ID" value="NZ_BIFX01000001.1"/>
</dbReference>
<accession>A0A326U4G5</accession>
<sequence length="210" mass="24042">MSVDYIILGILSLAPRSGYDMKAEVEKGSVGMLSALSFGSIYPRLKSLEQAGLITVQEEEQAGRGKRMYELTAEGWRQLQNWLDLPSEYPIPQKDELLLKMLFWGAAGADRTTLIEHLKRRRDESSDFLRYLAERPQDGRSFIDEYGMLVLEYMQSRLEAEIGWIDKAIRQLEGEPAVPIQDPHWLSVLQKSRRTKALNPEADEEPEAKE</sequence>
<keyword evidence="3" id="KW-0238">DNA-binding</keyword>
<reference evidence="3 4" key="1">
    <citation type="submission" date="2018-06" db="EMBL/GenBank/DDBJ databases">
        <title>Genomic Encyclopedia of Archaeal and Bacterial Type Strains, Phase II (KMG-II): from individual species to whole genera.</title>
        <authorList>
            <person name="Goeker M."/>
        </authorList>
    </citation>
    <scope>NUCLEOTIDE SEQUENCE [LARGE SCALE GENOMIC DNA]</scope>
    <source>
        <strain evidence="3 4">ATCC BAA-1881</strain>
    </source>
</reference>
<dbReference type="InterPro" id="IPR018309">
    <property type="entry name" value="Tscrpt_reg_PadR_C"/>
</dbReference>
<dbReference type="SUPFAM" id="SSF46785">
    <property type="entry name" value="Winged helix' DNA-binding domain"/>
    <property type="match status" value="1"/>
</dbReference>
<comment type="caution">
    <text evidence="3">The sequence shown here is derived from an EMBL/GenBank/DDBJ whole genome shotgun (WGS) entry which is preliminary data.</text>
</comment>
<feature type="domain" description="Transcription regulator PadR C-terminal" evidence="2">
    <location>
        <begin position="94"/>
        <end position="173"/>
    </location>
</feature>
<gene>
    <name evidence="3" type="ORF">EI42_03769</name>
</gene>
<evidence type="ECO:0000313" key="4">
    <source>
        <dbReference type="Proteomes" id="UP000248806"/>
    </source>
</evidence>
<dbReference type="Pfam" id="PF03551">
    <property type="entry name" value="PadR"/>
    <property type="match status" value="1"/>
</dbReference>
<organism evidence="3 4">
    <name type="scientific">Thermosporothrix hazakensis</name>
    <dbReference type="NCBI Taxonomy" id="644383"/>
    <lineage>
        <taxon>Bacteria</taxon>
        <taxon>Bacillati</taxon>
        <taxon>Chloroflexota</taxon>
        <taxon>Ktedonobacteria</taxon>
        <taxon>Ktedonobacterales</taxon>
        <taxon>Thermosporotrichaceae</taxon>
        <taxon>Thermosporothrix</taxon>
    </lineage>
</organism>
<proteinExistence type="predicted"/>
<dbReference type="GO" id="GO:0003677">
    <property type="term" value="F:DNA binding"/>
    <property type="evidence" value="ECO:0007669"/>
    <property type="project" value="UniProtKB-KW"/>
</dbReference>